<dbReference type="InterPro" id="IPR000131">
    <property type="entry name" value="ATP_synth_F1_gsu"/>
</dbReference>
<keyword evidence="1" id="KW-0406">Ion transport</keyword>
<evidence type="ECO:0000313" key="3">
    <source>
        <dbReference type="Proteomes" id="UP000726170"/>
    </source>
</evidence>
<comment type="similarity">
    <text evidence="1">Belongs to the ATPase gamma chain family.</text>
</comment>
<keyword evidence="1" id="KW-1003">Cell membrane</keyword>
<keyword evidence="1" id="KW-0066">ATP synthesis</keyword>
<comment type="subunit">
    <text evidence="1">F-type ATPases have 2 components, CF(1) - the catalytic core - and CF(0) - the membrane proton channel. CF(1) has five subunits: alpha(3), beta(3), gamma(1), delta(1), epsilon(1). CF(0) has three main subunits: a, b and c.</text>
</comment>
<dbReference type="CDD" id="cd12151">
    <property type="entry name" value="F1-ATPase_gamma"/>
    <property type="match status" value="1"/>
</dbReference>
<comment type="subcellular location">
    <subcellularLocation>
        <location evidence="1">Cell membrane</location>
        <topology evidence="1">Peripheral membrane protein</topology>
    </subcellularLocation>
</comment>
<protein>
    <recommendedName>
        <fullName evidence="1">ATP synthase gamma chain</fullName>
    </recommendedName>
    <alternativeName>
        <fullName evidence="1">ATP synthase F1 sector gamma subunit</fullName>
    </alternativeName>
    <alternativeName>
        <fullName evidence="1">F-ATPase gamma subunit</fullName>
    </alternativeName>
</protein>
<keyword evidence="1" id="KW-0139">CF(1)</keyword>
<keyword evidence="1" id="KW-0375">Hydrogen ion transport</keyword>
<dbReference type="RefSeq" id="WP_216440701.1">
    <property type="nucleotide sequence ID" value="NZ_JAHLQF010000004.1"/>
</dbReference>
<name>A0ABS6ELW8_9CLOT</name>
<comment type="function">
    <text evidence="1">Produces ATP from ADP in the presence of a proton gradient across the membrane. The gamma chain is believed to be important in regulating ATPase activity and the flow of protons through the CF(0) complex.</text>
</comment>
<sequence>MGVSNLNNIRRRMKSITSIQKISKAMSLVATSKFRKVKVQLEANKNYKTYMNDIMEDIISSMNENNPYSIKREKGRNIYLIITSNLGLCGSYNVNVFNEAMKNVDKEEEKPIFVVVGEKGKVFFNKRDMEIETKYLEIKDEIKHEEVKNISKLLMDMYQVKEVKNVYAIYTEFISTGKQVVNTEKLFPIEIVNNEVKEQYMELEFCSDEIFEEALELYINEKLIYILLTSKTSEQTSRMTTMDGATKNAKDILDELSREYNRIRQSSITEELSEIIGGAEVQR</sequence>
<keyword evidence="3" id="KW-1185">Reference proteome</keyword>
<dbReference type="EMBL" id="JAHLQF010000004">
    <property type="protein sequence ID" value="MBU5486117.1"/>
    <property type="molecule type" value="Genomic_DNA"/>
</dbReference>
<evidence type="ECO:0000313" key="2">
    <source>
        <dbReference type="EMBL" id="MBU5486117.1"/>
    </source>
</evidence>
<dbReference type="PANTHER" id="PTHR11693">
    <property type="entry name" value="ATP SYNTHASE GAMMA CHAIN"/>
    <property type="match status" value="1"/>
</dbReference>
<reference evidence="2 3" key="1">
    <citation type="submission" date="2021-06" db="EMBL/GenBank/DDBJ databases">
        <authorList>
            <person name="Sun Q."/>
            <person name="Li D."/>
        </authorList>
    </citation>
    <scope>NUCLEOTIDE SEQUENCE [LARGE SCALE GENOMIC DNA]</scope>
    <source>
        <strain evidence="2 3">MSJ-11</strain>
    </source>
</reference>
<dbReference type="Proteomes" id="UP000726170">
    <property type="component" value="Unassembled WGS sequence"/>
</dbReference>
<gene>
    <name evidence="1 2" type="primary">atpG</name>
    <name evidence="2" type="ORF">KQI86_17510</name>
</gene>
<accession>A0ABS6ELW8</accession>
<comment type="caution">
    <text evidence="2">The sequence shown here is derived from an EMBL/GenBank/DDBJ whole genome shotgun (WGS) entry which is preliminary data.</text>
</comment>
<keyword evidence="1" id="KW-0472">Membrane</keyword>
<organism evidence="2 3">
    <name type="scientific">Clostridium mobile</name>
    <dbReference type="NCBI Taxonomy" id="2841512"/>
    <lineage>
        <taxon>Bacteria</taxon>
        <taxon>Bacillati</taxon>
        <taxon>Bacillota</taxon>
        <taxon>Clostridia</taxon>
        <taxon>Eubacteriales</taxon>
        <taxon>Clostridiaceae</taxon>
        <taxon>Clostridium</taxon>
    </lineage>
</organism>
<dbReference type="NCBIfam" id="TIGR01146">
    <property type="entry name" value="ATPsyn_F1gamma"/>
    <property type="match status" value="1"/>
</dbReference>
<proteinExistence type="inferred from homology"/>
<dbReference type="HAMAP" id="MF_00815">
    <property type="entry name" value="ATP_synth_gamma_bact"/>
    <property type="match status" value="1"/>
</dbReference>
<dbReference type="Pfam" id="PF00231">
    <property type="entry name" value="ATP-synt"/>
    <property type="match status" value="1"/>
</dbReference>
<keyword evidence="1" id="KW-0813">Transport</keyword>
<evidence type="ECO:0000256" key="1">
    <source>
        <dbReference type="HAMAP-Rule" id="MF_00815"/>
    </source>
</evidence>
<dbReference type="PANTHER" id="PTHR11693:SF22">
    <property type="entry name" value="ATP SYNTHASE SUBUNIT GAMMA, MITOCHONDRIAL"/>
    <property type="match status" value="1"/>
</dbReference>